<comment type="caution">
    <text evidence="4">The sequence shown here is derived from an EMBL/GenBank/DDBJ whole genome shotgun (WGS) entry which is preliminary data.</text>
</comment>
<sequence>MGNKLYVGNLPYSYRDSDLEQAFGQYGSVSSAKVMMERDTGRSKGFGFVEMSNEAEAKAAIEGMNGQQVGGRGLVVNEARPMESRPPRTGGFGGGGGGGGYGGGGGGGGYGGGGGGGGRREGGGGGYGGGRNY</sequence>
<dbReference type="EMBL" id="JADWYS010000001">
    <property type="protein sequence ID" value="MBG9388986.1"/>
    <property type="molecule type" value="Genomic_DNA"/>
</dbReference>
<reference evidence="4" key="1">
    <citation type="submission" date="2020-11" db="EMBL/GenBank/DDBJ databases">
        <title>Bacterial whole genome sequence for Caenimonas sp. DR4.4.</title>
        <authorList>
            <person name="Le V."/>
            <person name="Ko S.-R."/>
            <person name="Ahn C.-Y."/>
            <person name="Oh H.-M."/>
        </authorList>
    </citation>
    <scope>NUCLEOTIDE SEQUENCE</scope>
    <source>
        <strain evidence="4">DR4.4</strain>
    </source>
</reference>
<accession>A0A931H5F8</accession>
<organism evidence="4 5">
    <name type="scientific">Caenimonas aquaedulcis</name>
    <dbReference type="NCBI Taxonomy" id="2793270"/>
    <lineage>
        <taxon>Bacteria</taxon>
        <taxon>Pseudomonadati</taxon>
        <taxon>Pseudomonadota</taxon>
        <taxon>Betaproteobacteria</taxon>
        <taxon>Burkholderiales</taxon>
        <taxon>Comamonadaceae</taxon>
        <taxon>Caenimonas</taxon>
    </lineage>
</organism>
<feature type="region of interest" description="Disordered" evidence="2">
    <location>
        <begin position="80"/>
        <end position="133"/>
    </location>
</feature>
<evidence type="ECO:0000313" key="5">
    <source>
        <dbReference type="Proteomes" id="UP000651050"/>
    </source>
</evidence>
<dbReference type="AlphaFoldDB" id="A0A931H5F8"/>
<protein>
    <submittedName>
        <fullName evidence="4">RNA-binding protein</fullName>
    </submittedName>
</protein>
<dbReference type="SUPFAM" id="SSF54928">
    <property type="entry name" value="RNA-binding domain, RBD"/>
    <property type="match status" value="1"/>
</dbReference>
<dbReference type="Pfam" id="PF00076">
    <property type="entry name" value="RRM_1"/>
    <property type="match status" value="1"/>
</dbReference>
<evidence type="ECO:0000313" key="4">
    <source>
        <dbReference type="EMBL" id="MBG9388986.1"/>
    </source>
</evidence>
<feature type="domain" description="RRM" evidence="3">
    <location>
        <begin position="3"/>
        <end position="81"/>
    </location>
</feature>
<keyword evidence="1" id="KW-0694">RNA-binding</keyword>
<dbReference type="InterPro" id="IPR012677">
    <property type="entry name" value="Nucleotide-bd_a/b_plait_sf"/>
</dbReference>
<name>A0A931H5F8_9BURK</name>
<gene>
    <name evidence="4" type="ORF">I5803_13205</name>
</gene>
<dbReference type="GO" id="GO:0003723">
    <property type="term" value="F:RNA binding"/>
    <property type="evidence" value="ECO:0007669"/>
    <property type="project" value="UniProtKB-KW"/>
</dbReference>
<evidence type="ECO:0000256" key="1">
    <source>
        <dbReference type="ARBA" id="ARBA00022884"/>
    </source>
</evidence>
<dbReference type="InterPro" id="IPR052462">
    <property type="entry name" value="SLIRP/GR-RBP-like"/>
</dbReference>
<evidence type="ECO:0000259" key="3">
    <source>
        <dbReference type="PROSITE" id="PS50102"/>
    </source>
</evidence>
<keyword evidence="5" id="KW-1185">Reference proteome</keyword>
<dbReference type="CDD" id="cd21608">
    <property type="entry name" value="RRM2_NsCP33_like"/>
    <property type="match status" value="1"/>
</dbReference>
<dbReference type="SMART" id="SM00360">
    <property type="entry name" value="RRM"/>
    <property type="match status" value="1"/>
</dbReference>
<dbReference type="Proteomes" id="UP000651050">
    <property type="component" value="Unassembled WGS sequence"/>
</dbReference>
<evidence type="ECO:0000256" key="2">
    <source>
        <dbReference type="SAM" id="MobiDB-lite"/>
    </source>
</evidence>
<dbReference type="PROSITE" id="PS50102">
    <property type="entry name" value="RRM"/>
    <property type="match status" value="1"/>
</dbReference>
<dbReference type="PANTHER" id="PTHR48027">
    <property type="entry name" value="HETEROGENEOUS NUCLEAR RIBONUCLEOPROTEIN 87F-RELATED"/>
    <property type="match status" value="1"/>
</dbReference>
<dbReference type="Gene3D" id="3.30.70.330">
    <property type="match status" value="1"/>
</dbReference>
<feature type="compositionally biased region" description="Gly residues" evidence="2">
    <location>
        <begin position="90"/>
        <end position="133"/>
    </location>
</feature>
<dbReference type="InterPro" id="IPR048289">
    <property type="entry name" value="RRM2_NsCP33-like"/>
</dbReference>
<dbReference type="InterPro" id="IPR035979">
    <property type="entry name" value="RBD_domain_sf"/>
</dbReference>
<dbReference type="InterPro" id="IPR000504">
    <property type="entry name" value="RRM_dom"/>
</dbReference>
<proteinExistence type="predicted"/>